<dbReference type="PANTHER" id="PTHR19375">
    <property type="entry name" value="HEAT SHOCK PROTEIN 70KDA"/>
    <property type="match status" value="1"/>
</dbReference>
<keyword evidence="5" id="KW-1185">Reference proteome</keyword>
<protein>
    <submittedName>
        <fullName evidence="4">Hsp70 family protein</fullName>
    </submittedName>
</protein>
<keyword evidence="2" id="KW-0547">Nucleotide-binding</keyword>
<reference evidence="4 5" key="1">
    <citation type="submission" date="2020-08" db="EMBL/GenBank/DDBJ databases">
        <authorList>
            <person name="Kim C.M."/>
        </authorList>
    </citation>
    <scope>NUCLEOTIDE SEQUENCE [LARGE SCALE GENOMIC DNA]</scope>
    <source>
        <strain evidence="4 5">SR9</strain>
    </source>
</reference>
<comment type="caution">
    <text evidence="4">The sequence shown here is derived from an EMBL/GenBank/DDBJ whole genome shotgun (WGS) entry which is preliminary data.</text>
</comment>
<dbReference type="Gene3D" id="3.90.640.10">
    <property type="entry name" value="Actin, Chain A, domain 4"/>
    <property type="match status" value="1"/>
</dbReference>
<evidence type="ECO:0000313" key="4">
    <source>
        <dbReference type="EMBL" id="MBB1520274.1"/>
    </source>
</evidence>
<accession>A0A7W4DCV1</accession>
<dbReference type="EMBL" id="JACJFN010000003">
    <property type="protein sequence ID" value="MBB1520274.1"/>
    <property type="molecule type" value="Genomic_DNA"/>
</dbReference>
<keyword evidence="3" id="KW-0067">ATP-binding</keyword>
<dbReference type="PRINTS" id="PR00301">
    <property type="entry name" value="HEATSHOCK70"/>
</dbReference>
<dbReference type="InterPro" id="IPR042054">
    <property type="entry name" value="YegD-like"/>
</dbReference>
<sequence>MSLDLPANALGIDFGTSNSTVGWWRAGVEPLLELEDGKITLPSVVFFNTEERRPVYGRLALHEYLDGYEGRLMRSLKSLLGSKLLKSETTVLGSALPFRDLLGFFIGELKKRAEAFAGREFEQVVLGRPVFFVDDDPVADAEAANTLMAVANKLGFKDVSFQFEPIAAAFDYERTVTREERVLIVDIGGGTSDFSLIRLSPERRDIADRQSDILATGGVHIGGTDFDKQLSLEGVMPLFGYGSRMKSDAFMPTSYHLNLATWHTINAVYAQKSQLALQNMRYDIVDPTGIDRMFKLIEQRAGHWLAMQVEESKIALTEHDQHRIDLQRVESGLEALLDRALFDQAIGGLLERVTASVAELLKQAGVKAEEIDTVFFTGGSSGIPALRQSICALLPNARATEGNTFGSIGSGLAIEAKKRYG</sequence>
<evidence type="ECO:0000256" key="1">
    <source>
        <dbReference type="ARBA" id="ARBA00007381"/>
    </source>
</evidence>
<evidence type="ECO:0000256" key="2">
    <source>
        <dbReference type="ARBA" id="ARBA00022741"/>
    </source>
</evidence>
<dbReference type="InterPro" id="IPR013126">
    <property type="entry name" value="Hsp_70_fam"/>
</dbReference>
<dbReference type="CDD" id="cd10231">
    <property type="entry name" value="ASKHA_NBD_HSP70_YegD-like"/>
    <property type="match status" value="1"/>
</dbReference>
<evidence type="ECO:0000313" key="5">
    <source>
        <dbReference type="Proteomes" id="UP000581189"/>
    </source>
</evidence>
<name>A0A7W4DCV1_9GAMM</name>
<dbReference type="Pfam" id="PF00012">
    <property type="entry name" value="HSP70"/>
    <property type="match status" value="3"/>
</dbReference>
<proteinExistence type="inferred from homology"/>
<dbReference type="PROSITE" id="PS01036">
    <property type="entry name" value="HSP70_3"/>
    <property type="match status" value="1"/>
</dbReference>
<gene>
    <name evidence="4" type="ORF">H3H45_13570</name>
</gene>
<dbReference type="InterPro" id="IPR018181">
    <property type="entry name" value="Heat_shock_70_CS"/>
</dbReference>
<dbReference type="GO" id="GO:0140662">
    <property type="term" value="F:ATP-dependent protein folding chaperone"/>
    <property type="evidence" value="ECO:0007669"/>
    <property type="project" value="InterPro"/>
</dbReference>
<dbReference type="Gene3D" id="3.30.420.40">
    <property type="match status" value="3"/>
</dbReference>
<dbReference type="InterPro" id="IPR043129">
    <property type="entry name" value="ATPase_NBD"/>
</dbReference>
<dbReference type="SUPFAM" id="SSF53067">
    <property type="entry name" value="Actin-like ATPase domain"/>
    <property type="match status" value="2"/>
</dbReference>
<dbReference type="AlphaFoldDB" id="A0A7W4DCV1"/>
<dbReference type="PROSITE" id="PS00329">
    <property type="entry name" value="HSP70_2"/>
    <property type="match status" value="1"/>
</dbReference>
<comment type="similarity">
    <text evidence="1">Belongs to the heat shock protein 70 family.</text>
</comment>
<evidence type="ECO:0000256" key="3">
    <source>
        <dbReference type="ARBA" id="ARBA00022840"/>
    </source>
</evidence>
<dbReference type="Proteomes" id="UP000581189">
    <property type="component" value="Unassembled WGS sequence"/>
</dbReference>
<organism evidence="4 5">
    <name type="scientific">Aquipseudomonas guryensis</name>
    <dbReference type="NCBI Taxonomy" id="2759165"/>
    <lineage>
        <taxon>Bacteria</taxon>
        <taxon>Pseudomonadati</taxon>
        <taxon>Pseudomonadota</taxon>
        <taxon>Gammaproteobacteria</taxon>
        <taxon>Pseudomonadales</taxon>
        <taxon>Pseudomonadaceae</taxon>
        <taxon>Aquipseudomonas</taxon>
    </lineage>
</organism>
<dbReference type="GO" id="GO:0005524">
    <property type="term" value="F:ATP binding"/>
    <property type="evidence" value="ECO:0007669"/>
    <property type="project" value="UniProtKB-KW"/>
</dbReference>
<dbReference type="RefSeq" id="WP_182834270.1">
    <property type="nucleotide sequence ID" value="NZ_JACJFN010000003.1"/>
</dbReference>